<protein>
    <submittedName>
        <fullName evidence="1">Uncharacterized protein</fullName>
    </submittedName>
</protein>
<evidence type="ECO:0000313" key="1">
    <source>
        <dbReference type="EMBL" id="PKK63501.1"/>
    </source>
</evidence>
<dbReference type="Proteomes" id="UP000233469">
    <property type="component" value="Unassembled WGS sequence"/>
</dbReference>
<comment type="caution">
    <text evidence="1">The sequence shown here is derived from an EMBL/GenBank/DDBJ whole genome shotgun (WGS) entry which is preliminary data.</text>
</comment>
<reference evidence="1 2" key="1">
    <citation type="submission" date="2016-04" db="EMBL/GenBank/DDBJ databases">
        <title>Genome analyses suggest a sexual origin of heterokaryosis in a supposedly ancient asexual fungus.</title>
        <authorList>
            <person name="Ropars J."/>
            <person name="Sedzielewska K."/>
            <person name="Noel J."/>
            <person name="Charron P."/>
            <person name="Farinelli L."/>
            <person name="Marton T."/>
            <person name="Kruger M."/>
            <person name="Pelin A."/>
            <person name="Brachmann A."/>
            <person name="Corradi N."/>
        </authorList>
    </citation>
    <scope>NUCLEOTIDE SEQUENCE [LARGE SCALE GENOMIC DNA]</scope>
    <source>
        <strain evidence="1 2">C2</strain>
    </source>
</reference>
<reference evidence="1 2" key="2">
    <citation type="submission" date="2017-10" db="EMBL/GenBank/DDBJ databases">
        <title>Extensive intraspecific genome diversity in a model arbuscular mycorrhizal fungus.</title>
        <authorList>
            <person name="Chen E.C.H."/>
            <person name="Morin E."/>
            <person name="Baudet D."/>
            <person name="Noel J."/>
            <person name="Ndikumana S."/>
            <person name="Charron P."/>
            <person name="St-Onge C."/>
            <person name="Giorgi J."/>
            <person name="Grigoriev I.V."/>
            <person name="Roux C."/>
            <person name="Martin F.M."/>
            <person name="Corradi N."/>
        </authorList>
    </citation>
    <scope>NUCLEOTIDE SEQUENCE [LARGE SCALE GENOMIC DNA]</scope>
    <source>
        <strain evidence="1 2">C2</strain>
    </source>
</reference>
<accession>A0A2N1MPD9</accession>
<dbReference type="AlphaFoldDB" id="A0A2N1MPD9"/>
<sequence length="187" mass="22483">MNSEKKRFKSWREYKEKNPYREENPYLLKREQTPYHKKNPYIKKKDVLADRNVDIKIADPILTNTECPTYTESDRFRLKNIPIRKDNPYANWKFSVVKDIDPNHEAKCLKTNYNGQNIRIDSFTVMPKPVNNEYLIELDWKLNEEFIDAVRIEQGAIDDANESKNTDVDIKHKDKHDKFNKVMRFEK</sequence>
<evidence type="ECO:0000313" key="2">
    <source>
        <dbReference type="Proteomes" id="UP000233469"/>
    </source>
</evidence>
<dbReference type="VEuPathDB" id="FungiDB:RhiirFUN_012962"/>
<gene>
    <name evidence="1" type="ORF">RhiirC2_137786</name>
</gene>
<dbReference type="VEuPathDB" id="FungiDB:RhiirA1_428578"/>
<organism evidence="1 2">
    <name type="scientific">Rhizophagus irregularis</name>
    <dbReference type="NCBI Taxonomy" id="588596"/>
    <lineage>
        <taxon>Eukaryota</taxon>
        <taxon>Fungi</taxon>
        <taxon>Fungi incertae sedis</taxon>
        <taxon>Mucoromycota</taxon>
        <taxon>Glomeromycotina</taxon>
        <taxon>Glomeromycetes</taxon>
        <taxon>Glomerales</taxon>
        <taxon>Glomeraceae</taxon>
        <taxon>Rhizophagus</taxon>
    </lineage>
</organism>
<name>A0A2N1MPD9_9GLOM</name>
<proteinExistence type="predicted"/>
<dbReference type="VEuPathDB" id="FungiDB:FUN_016225"/>
<dbReference type="EMBL" id="LLXL01001640">
    <property type="protein sequence ID" value="PKK63501.1"/>
    <property type="molecule type" value="Genomic_DNA"/>
</dbReference>